<name>B7JYD0_RIPO1</name>
<evidence type="ECO:0000256" key="2">
    <source>
        <dbReference type="ARBA" id="ARBA00022448"/>
    </source>
</evidence>
<evidence type="ECO:0000313" key="6">
    <source>
        <dbReference type="Proteomes" id="UP000008204"/>
    </source>
</evidence>
<keyword evidence="6" id="KW-1185">Reference proteome</keyword>
<dbReference type="KEGG" id="cyp:PCC8801_3259"/>
<proteinExistence type="predicted"/>
<dbReference type="STRING" id="41431.PCC8801_3259"/>
<dbReference type="GO" id="GO:0019808">
    <property type="term" value="F:polyamine binding"/>
    <property type="evidence" value="ECO:0007669"/>
    <property type="project" value="InterPro"/>
</dbReference>
<keyword evidence="4" id="KW-0574">Periplasm</keyword>
<evidence type="ECO:0000256" key="4">
    <source>
        <dbReference type="ARBA" id="ARBA00022764"/>
    </source>
</evidence>
<evidence type="ECO:0000256" key="1">
    <source>
        <dbReference type="ARBA" id="ARBA00004418"/>
    </source>
</evidence>
<dbReference type="InterPro" id="IPR001188">
    <property type="entry name" value="Sperm_putr-bd"/>
</dbReference>
<dbReference type="Pfam" id="PF13343">
    <property type="entry name" value="SBP_bac_6"/>
    <property type="match status" value="1"/>
</dbReference>
<dbReference type="Proteomes" id="UP000008204">
    <property type="component" value="Chromosome"/>
</dbReference>
<dbReference type="Gene3D" id="3.40.190.10">
    <property type="entry name" value="Periplasmic binding protein-like II"/>
    <property type="match status" value="2"/>
</dbReference>
<reference evidence="6" key="1">
    <citation type="journal article" date="2011" name="MBio">
        <title>Novel metabolic attributes of the genus Cyanothece, comprising a group of unicellular nitrogen-fixing Cyanobacteria.</title>
        <authorList>
            <person name="Bandyopadhyay A."/>
            <person name="Elvitigala T."/>
            <person name="Welsh E."/>
            <person name="Stockel J."/>
            <person name="Liberton M."/>
            <person name="Min H."/>
            <person name="Sherman L.A."/>
            <person name="Pakrasi H.B."/>
        </authorList>
    </citation>
    <scope>NUCLEOTIDE SEQUENCE [LARGE SCALE GENOMIC DNA]</scope>
    <source>
        <strain evidence="6">PCC 8801</strain>
    </source>
</reference>
<comment type="subcellular location">
    <subcellularLocation>
        <location evidence="1">Periplasm</location>
    </subcellularLocation>
</comment>
<protein>
    <submittedName>
        <fullName evidence="5">Periplasmic polyamine-binding protein</fullName>
    </submittedName>
</protein>
<dbReference type="PANTHER" id="PTHR30222:SF17">
    <property type="entry name" value="SPERMIDINE_PUTRESCINE-BINDING PERIPLASMIC PROTEIN"/>
    <property type="match status" value="1"/>
</dbReference>
<dbReference type="OrthoDB" id="503789at2"/>
<dbReference type="eggNOG" id="COG0687">
    <property type="taxonomic scope" value="Bacteria"/>
</dbReference>
<dbReference type="EMBL" id="CP001287">
    <property type="protein sequence ID" value="ACK67232.1"/>
    <property type="molecule type" value="Genomic_DNA"/>
</dbReference>
<dbReference type="HOGENOM" id="CLU_026974_11_1_3"/>
<accession>B7JYD0</accession>
<dbReference type="PROSITE" id="PS51257">
    <property type="entry name" value="PROKAR_LIPOPROTEIN"/>
    <property type="match status" value="1"/>
</dbReference>
<dbReference type="SUPFAM" id="SSF53850">
    <property type="entry name" value="Periplasmic binding protein-like II"/>
    <property type="match status" value="1"/>
</dbReference>
<keyword evidence="2" id="KW-0813">Transport</keyword>
<dbReference type="PRINTS" id="PR00909">
    <property type="entry name" value="SPERMDNBNDNG"/>
</dbReference>
<dbReference type="PANTHER" id="PTHR30222">
    <property type="entry name" value="SPERMIDINE/PUTRESCINE-BINDING PERIPLASMIC PROTEIN"/>
    <property type="match status" value="1"/>
</dbReference>
<dbReference type="GO" id="GO:0042597">
    <property type="term" value="C:periplasmic space"/>
    <property type="evidence" value="ECO:0007669"/>
    <property type="project" value="UniProtKB-SubCell"/>
</dbReference>
<sequence length="391" mass="44331">MLSRRSFLISTSILTLGQLLSGCGDGQTALRIFLLQGSIPPQLLTAFRQKLAQNAPVSFKVESQLKDLWKRLESWQQGSKDSQGLKNLVGQLPLINPNTSEKVDLVTLGDAWLAQAIQAELIEPLPLEVIPTWSKLPSRWQGLVKRDSKGNLSPQGQIWGAPYRWGTTLIAYDSHRFEKLGWTPKDWSDLWREELRDRIALVDQPREVIGLTLKKLGYSYNTTDLSQVSSLTSELLALHKQVKYYSSDHYLQPLVVGDAWLSVGWSSDIIPLVNSNRNIKAVVPASGTALWSDVWVNPKVKQGETKLSELTKQWLDFCWQDQAVNQICLLTDGVSPMIYQAKELPSEVKDNPLLFIDQRIMDKCDFIEPLPLKVKQEYETLWKTMRTSTND</sequence>
<keyword evidence="3" id="KW-0732">Signal</keyword>
<dbReference type="AlphaFoldDB" id="B7JYD0"/>
<dbReference type="RefSeq" id="WP_012596493.1">
    <property type="nucleotide sequence ID" value="NC_011726.1"/>
</dbReference>
<evidence type="ECO:0000256" key="3">
    <source>
        <dbReference type="ARBA" id="ARBA00022729"/>
    </source>
</evidence>
<evidence type="ECO:0000313" key="5">
    <source>
        <dbReference type="EMBL" id="ACK67232.1"/>
    </source>
</evidence>
<gene>
    <name evidence="5" type="ordered locus">PCC8801_3259</name>
</gene>
<dbReference type="GO" id="GO:0015846">
    <property type="term" value="P:polyamine transport"/>
    <property type="evidence" value="ECO:0007669"/>
    <property type="project" value="InterPro"/>
</dbReference>
<organism evidence="5 6">
    <name type="scientific">Rippkaea orientalis (strain PCC 8801 / RF-1)</name>
    <name type="common">Cyanothece sp. (strain PCC 8801)</name>
    <dbReference type="NCBI Taxonomy" id="41431"/>
    <lineage>
        <taxon>Bacteria</taxon>
        <taxon>Bacillati</taxon>
        <taxon>Cyanobacteriota</taxon>
        <taxon>Cyanophyceae</taxon>
        <taxon>Oscillatoriophycideae</taxon>
        <taxon>Chroococcales</taxon>
        <taxon>Aphanothecaceae</taxon>
        <taxon>Rippkaea</taxon>
        <taxon>Rippkaea orientalis</taxon>
    </lineage>
</organism>